<dbReference type="AlphaFoldDB" id="A0A212K909"/>
<dbReference type="GO" id="GO:0019693">
    <property type="term" value="P:ribose phosphate metabolic process"/>
    <property type="evidence" value="ECO:0007669"/>
    <property type="project" value="TreeGrafter"/>
</dbReference>
<dbReference type="EMBL" id="FLUL01000001">
    <property type="protein sequence ID" value="SBW08183.1"/>
    <property type="molecule type" value="Genomic_DNA"/>
</dbReference>
<dbReference type="GO" id="GO:0005829">
    <property type="term" value="C:cytosol"/>
    <property type="evidence" value="ECO:0007669"/>
    <property type="project" value="TreeGrafter"/>
</dbReference>
<protein>
    <recommendedName>
        <fullName evidence="4">GDP-mannose pyrophosphatase</fullName>
    </recommendedName>
    <alternativeName>
        <fullName evidence="6">GDP-mannose hydrolase</fullName>
    </alternativeName>
    <alternativeName>
        <fullName evidence="7">GDPMK</fullName>
    </alternativeName>
</protein>
<dbReference type="InterPro" id="IPR000086">
    <property type="entry name" value="NUDIX_hydrolase_dom"/>
</dbReference>
<evidence type="ECO:0000256" key="5">
    <source>
        <dbReference type="ARBA" id="ARBA00022801"/>
    </source>
</evidence>
<evidence type="ECO:0000256" key="6">
    <source>
        <dbReference type="ARBA" id="ARBA00032162"/>
    </source>
</evidence>
<reference evidence="9" key="1">
    <citation type="submission" date="2016-04" db="EMBL/GenBank/DDBJ databases">
        <authorList>
            <person name="Evans L.H."/>
            <person name="Alamgir A."/>
            <person name="Owens N."/>
            <person name="Weber N.D."/>
            <person name="Virtaneva K."/>
            <person name="Barbian K."/>
            <person name="Babar A."/>
            <person name="Rosenke K."/>
        </authorList>
    </citation>
    <scope>NUCLEOTIDE SEQUENCE</scope>
    <source>
        <strain evidence="9">86-2</strain>
    </source>
</reference>
<comment type="catalytic activity">
    <reaction evidence="1">
        <text>GDP-alpha-D-mannose + H2O = alpha-D-mannose 1-phosphate + GMP + 2 H(+)</text>
        <dbReference type="Rhea" id="RHEA:27978"/>
        <dbReference type="ChEBI" id="CHEBI:15377"/>
        <dbReference type="ChEBI" id="CHEBI:15378"/>
        <dbReference type="ChEBI" id="CHEBI:57527"/>
        <dbReference type="ChEBI" id="CHEBI:58115"/>
        <dbReference type="ChEBI" id="CHEBI:58409"/>
    </reaction>
</comment>
<organism evidence="9">
    <name type="scientific">uncultured Dysgonomonas sp</name>
    <dbReference type="NCBI Taxonomy" id="206096"/>
    <lineage>
        <taxon>Bacteria</taxon>
        <taxon>Pseudomonadati</taxon>
        <taxon>Bacteroidota</taxon>
        <taxon>Bacteroidia</taxon>
        <taxon>Bacteroidales</taxon>
        <taxon>Dysgonomonadaceae</taxon>
        <taxon>Dysgonomonas</taxon>
        <taxon>environmental samples</taxon>
    </lineage>
</organism>
<dbReference type="SUPFAM" id="SSF55811">
    <property type="entry name" value="Nudix"/>
    <property type="match status" value="1"/>
</dbReference>
<evidence type="ECO:0000256" key="3">
    <source>
        <dbReference type="ARBA" id="ARBA00007275"/>
    </source>
</evidence>
<accession>A0A212K909</accession>
<evidence type="ECO:0000256" key="7">
    <source>
        <dbReference type="ARBA" id="ARBA00032272"/>
    </source>
</evidence>
<dbReference type="GO" id="GO:0016787">
    <property type="term" value="F:hydrolase activity"/>
    <property type="evidence" value="ECO:0007669"/>
    <property type="project" value="UniProtKB-KW"/>
</dbReference>
<sequence length="186" mass="21628">MSDTDNKKWKVLNSEYLSQEPWFTVRKDHVELPNGNQIQNYYVYEYPDWVCTIAITKDKRFVMVRQYRHGLQCTSLELCAGVCEEEDHRAEVSARRELLEETGYGNGKWELLMTTSANPGTHTNTTYCFLATDVEKISEQHLEATEDISVHLLSIDELVELLKKDEIRQSMHAAALWKYLATNHLI</sequence>
<dbReference type="Pfam" id="PF00293">
    <property type="entry name" value="NUDIX"/>
    <property type="match status" value="1"/>
</dbReference>
<evidence type="ECO:0000256" key="4">
    <source>
        <dbReference type="ARBA" id="ARBA00016377"/>
    </source>
</evidence>
<keyword evidence="5" id="KW-0378">Hydrolase</keyword>
<dbReference type="PANTHER" id="PTHR11839">
    <property type="entry name" value="UDP/ADP-SUGAR PYROPHOSPHATASE"/>
    <property type="match status" value="1"/>
</dbReference>
<evidence type="ECO:0000259" key="8">
    <source>
        <dbReference type="PROSITE" id="PS51462"/>
    </source>
</evidence>
<dbReference type="InterPro" id="IPR015797">
    <property type="entry name" value="NUDIX_hydrolase-like_dom_sf"/>
</dbReference>
<comment type="cofactor">
    <cofactor evidence="2">
        <name>Mg(2+)</name>
        <dbReference type="ChEBI" id="CHEBI:18420"/>
    </cofactor>
</comment>
<dbReference type="CDD" id="cd03424">
    <property type="entry name" value="NUDIX_ADPRase_Nudt5_UGPPase_Nudt14"/>
    <property type="match status" value="1"/>
</dbReference>
<evidence type="ECO:0000313" key="9">
    <source>
        <dbReference type="EMBL" id="SBW08183.1"/>
    </source>
</evidence>
<dbReference type="Gene3D" id="3.90.79.10">
    <property type="entry name" value="Nucleoside Triphosphate Pyrophosphohydrolase"/>
    <property type="match status" value="1"/>
</dbReference>
<comment type="similarity">
    <text evidence="3">Belongs to the Nudix hydrolase family. NudK subfamily.</text>
</comment>
<evidence type="ECO:0000256" key="1">
    <source>
        <dbReference type="ARBA" id="ARBA00000847"/>
    </source>
</evidence>
<gene>
    <name evidence="9" type="ORF">KL86DYS2_13313</name>
</gene>
<dbReference type="PANTHER" id="PTHR11839:SF18">
    <property type="entry name" value="NUDIX HYDROLASE DOMAIN-CONTAINING PROTEIN"/>
    <property type="match status" value="1"/>
</dbReference>
<name>A0A212K909_9BACT</name>
<dbReference type="PROSITE" id="PS51462">
    <property type="entry name" value="NUDIX"/>
    <property type="match status" value="1"/>
</dbReference>
<dbReference type="GO" id="GO:0006753">
    <property type="term" value="P:nucleoside phosphate metabolic process"/>
    <property type="evidence" value="ECO:0007669"/>
    <property type="project" value="TreeGrafter"/>
</dbReference>
<proteinExistence type="inferred from homology"/>
<dbReference type="RefSeq" id="WP_296951990.1">
    <property type="nucleotide sequence ID" value="NZ_LT599021.1"/>
</dbReference>
<feature type="domain" description="Nudix hydrolase" evidence="8">
    <location>
        <begin position="45"/>
        <end position="175"/>
    </location>
</feature>
<evidence type="ECO:0000256" key="2">
    <source>
        <dbReference type="ARBA" id="ARBA00001946"/>
    </source>
</evidence>